<feature type="chain" id="PRO_5026824962" description="RHS repeat-associated protein" evidence="2">
    <location>
        <begin position="24"/>
        <end position="448"/>
    </location>
</feature>
<sequence length="448" mass="48732">MFRYLTFILLLLTLVGQQVGAVAASANTLSHQISYDGSVNRLLWVGRNQNNQDYTFTYDDYGNVIDDGIAQYTYLADNTLVQVSSGALRSYDTNNHRVEKDGRAFVYDANQRLVGVYDSLTGSRVKEYVYLGEQAVARLGDASLPITYLHHDTLGTPVAASDALGMTLWQEERRAYGTINTAASTPRDNSVFTLGYTGHQEDIEGNLIYAKARYYHPVIGRFYAPDPIAFRASDLTSFNRYAYGANNPYKYTDPTGMVGMSNAALYGPSGDNNDWRPAIQLLVFDYTACSSVSWGCAGEVAMIFPVAKVFKVGKIVENIADASDAAADATKVAAKSADEVGDAGKKRGPKTDPNAPHNKKIREIGDQIEADGGTVIAGGGRFPEQLVKTPNGNKGGRRPDVLYQDCKGNLCGVNVGKTKVDGSPIKREQEALDDLNGAGLPTKFERYD</sequence>
<dbReference type="InterPro" id="IPR050708">
    <property type="entry name" value="T6SS_VgrG/RHS"/>
</dbReference>
<protein>
    <recommendedName>
        <fullName evidence="5">RHS repeat-associated protein</fullName>
    </recommendedName>
</protein>
<feature type="compositionally biased region" description="Basic and acidic residues" evidence="1">
    <location>
        <begin position="336"/>
        <end position="345"/>
    </location>
</feature>
<dbReference type="PANTHER" id="PTHR32305:SF15">
    <property type="entry name" value="PROTEIN RHSA-RELATED"/>
    <property type="match status" value="1"/>
</dbReference>
<evidence type="ECO:0000256" key="2">
    <source>
        <dbReference type="SAM" id="SignalP"/>
    </source>
</evidence>
<gene>
    <name evidence="3" type="ORF">GCU85_07100</name>
</gene>
<name>A0A6N7EZA4_9GAMM</name>
<dbReference type="RefSeq" id="WP_152810487.1">
    <property type="nucleotide sequence ID" value="NZ_WHNW01000007.1"/>
</dbReference>
<dbReference type="Proteomes" id="UP000471298">
    <property type="component" value="Unassembled WGS sequence"/>
</dbReference>
<keyword evidence="2" id="KW-0732">Signal</keyword>
<organism evidence="3 4">
    <name type="scientific">Ostreibacterium oceani</name>
    <dbReference type="NCBI Taxonomy" id="2654998"/>
    <lineage>
        <taxon>Bacteria</taxon>
        <taxon>Pseudomonadati</taxon>
        <taxon>Pseudomonadota</taxon>
        <taxon>Gammaproteobacteria</taxon>
        <taxon>Cardiobacteriales</taxon>
        <taxon>Ostreibacteriaceae</taxon>
        <taxon>Ostreibacterium</taxon>
    </lineage>
</organism>
<dbReference type="EMBL" id="WHNW01000007">
    <property type="protein sequence ID" value="MPV86497.1"/>
    <property type="molecule type" value="Genomic_DNA"/>
</dbReference>
<feature type="region of interest" description="Disordered" evidence="1">
    <location>
        <begin position="379"/>
        <end position="399"/>
    </location>
</feature>
<dbReference type="InterPro" id="IPR022385">
    <property type="entry name" value="Rhs_assc_core"/>
</dbReference>
<dbReference type="InParanoid" id="A0A6N7EZA4"/>
<accession>A0A6N7EZA4</accession>
<keyword evidence="4" id="KW-1185">Reference proteome</keyword>
<comment type="caution">
    <text evidence="3">The sequence shown here is derived from an EMBL/GenBank/DDBJ whole genome shotgun (WGS) entry which is preliminary data.</text>
</comment>
<dbReference type="Gene3D" id="2.180.10.10">
    <property type="entry name" value="RHS repeat-associated core"/>
    <property type="match status" value="1"/>
</dbReference>
<proteinExistence type="predicted"/>
<evidence type="ECO:0000313" key="4">
    <source>
        <dbReference type="Proteomes" id="UP000471298"/>
    </source>
</evidence>
<dbReference type="AlphaFoldDB" id="A0A6N7EZA4"/>
<feature type="region of interest" description="Disordered" evidence="1">
    <location>
        <begin position="336"/>
        <end position="359"/>
    </location>
</feature>
<dbReference type="PANTHER" id="PTHR32305">
    <property type="match status" value="1"/>
</dbReference>
<evidence type="ECO:0000256" key="1">
    <source>
        <dbReference type="SAM" id="MobiDB-lite"/>
    </source>
</evidence>
<evidence type="ECO:0000313" key="3">
    <source>
        <dbReference type="EMBL" id="MPV86497.1"/>
    </source>
</evidence>
<dbReference type="NCBIfam" id="TIGR03696">
    <property type="entry name" value="Rhs_assc_core"/>
    <property type="match status" value="1"/>
</dbReference>
<reference evidence="3 4" key="1">
    <citation type="submission" date="2019-10" db="EMBL/GenBank/DDBJ databases">
        <title>Cardiobacteriales fam. a chemoheterotrophic member of the order Cardiobacteriales, and proposal of Cardiobacteriales fam. nov.</title>
        <authorList>
            <person name="Wang C."/>
        </authorList>
    </citation>
    <scope>NUCLEOTIDE SEQUENCE [LARGE SCALE GENOMIC DNA]</scope>
    <source>
        <strain evidence="3 4">ML27</strain>
    </source>
</reference>
<evidence type="ECO:0008006" key="5">
    <source>
        <dbReference type="Google" id="ProtNLM"/>
    </source>
</evidence>
<feature type="signal peptide" evidence="2">
    <location>
        <begin position="1"/>
        <end position="23"/>
    </location>
</feature>